<gene>
    <name evidence="3" type="ORF">P9847_01515</name>
</gene>
<dbReference type="InterPro" id="IPR013196">
    <property type="entry name" value="HTH_11"/>
</dbReference>
<comment type="caution">
    <text evidence="3">The sequence shown here is derived from an EMBL/GenBank/DDBJ whole genome shotgun (WGS) entry which is preliminary data.</text>
</comment>
<dbReference type="Pfam" id="PF13280">
    <property type="entry name" value="WYL"/>
    <property type="match status" value="1"/>
</dbReference>
<dbReference type="InterPro" id="IPR026881">
    <property type="entry name" value="WYL_dom"/>
</dbReference>
<dbReference type="InterPro" id="IPR036388">
    <property type="entry name" value="WH-like_DNA-bd_sf"/>
</dbReference>
<dbReference type="InterPro" id="IPR036390">
    <property type="entry name" value="WH_DNA-bd_sf"/>
</dbReference>
<sequence>MTKADNMLAILWMLKQARKITATEIAERLEIHVRTVYRHIDALCASGVPVISEAGHHGGFSLLQPLAEAPLFFDADEQRALVHAAALARESGYPFGDKLEQAIRKLKRFTRPAMLEKLQEYERGMEVLRSVKGFSGEEIMEKLEEASAERITLRINYCKNGEQTDSSRCVDPYGIVYWQEKWYMVAFCHTRSGIRSFRVDRIQSAEVTGEYFERPDSFSTKAFFLNGLMDTAVENPNPVTLRIQAESWALEELCNHWYMQTLLIRKLTQEAVFEVEHEALYTFVAKLLLSYGQSLRIHEPAGLNKHLAVMASELADYYRQGSSS</sequence>
<protein>
    <submittedName>
        <fullName evidence="3">WYL domain-containing protein</fullName>
    </submittedName>
</protein>
<dbReference type="PANTHER" id="PTHR34580">
    <property type="match status" value="1"/>
</dbReference>
<dbReference type="PANTHER" id="PTHR34580:SF3">
    <property type="entry name" value="PROTEIN PAFB"/>
    <property type="match status" value="1"/>
</dbReference>
<feature type="domain" description="WYL" evidence="2">
    <location>
        <begin position="138"/>
        <end position="207"/>
    </location>
</feature>
<dbReference type="Proteomes" id="UP001343257">
    <property type="component" value="Unassembled WGS sequence"/>
</dbReference>
<dbReference type="Pfam" id="PF08279">
    <property type="entry name" value="HTH_11"/>
    <property type="match status" value="1"/>
</dbReference>
<dbReference type="Gene3D" id="1.10.10.10">
    <property type="entry name" value="Winged helix-like DNA-binding domain superfamily/Winged helix DNA-binding domain"/>
    <property type="match status" value="1"/>
</dbReference>
<keyword evidence="4" id="KW-1185">Reference proteome</keyword>
<accession>A0ABU6PM73</accession>
<name>A0ABU6PM73_9BACL</name>
<dbReference type="RefSeq" id="WP_328274822.1">
    <property type="nucleotide sequence ID" value="NZ_JARTLD010000003.1"/>
</dbReference>
<dbReference type="SUPFAM" id="SSF46785">
    <property type="entry name" value="Winged helix' DNA-binding domain"/>
    <property type="match status" value="1"/>
</dbReference>
<dbReference type="InterPro" id="IPR028349">
    <property type="entry name" value="PafC-like"/>
</dbReference>
<evidence type="ECO:0000259" key="1">
    <source>
        <dbReference type="Pfam" id="PF08279"/>
    </source>
</evidence>
<dbReference type="PROSITE" id="PS52050">
    <property type="entry name" value="WYL"/>
    <property type="match status" value="1"/>
</dbReference>
<reference evidence="3 4" key="1">
    <citation type="submission" date="2023-03" db="EMBL/GenBank/DDBJ databases">
        <title>Bacillus Genome Sequencing.</title>
        <authorList>
            <person name="Dunlap C."/>
        </authorList>
    </citation>
    <scope>NUCLEOTIDE SEQUENCE [LARGE SCALE GENOMIC DNA]</scope>
    <source>
        <strain evidence="3 4">NRS-52</strain>
    </source>
</reference>
<proteinExistence type="predicted"/>
<evidence type="ECO:0000313" key="4">
    <source>
        <dbReference type="Proteomes" id="UP001343257"/>
    </source>
</evidence>
<organism evidence="3 4">
    <name type="scientific">Paenibacillus chibensis</name>
    <dbReference type="NCBI Taxonomy" id="59846"/>
    <lineage>
        <taxon>Bacteria</taxon>
        <taxon>Bacillati</taxon>
        <taxon>Bacillota</taxon>
        <taxon>Bacilli</taxon>
        <taxon>Bacillales</taxon>
        <taxon>Paenibacillaceae</taxon>
        <taxon>Paenibacillus</taxon>
    </lineage>
</organism>
<dbReference type="PIRSF" id="PIRSF016838">
    <property type="entry name" value="PafC"/>
    <property type="match status" value="1"/>
</dbReference>
<feature type="domain" description="Helix-turn-helix type 11" evidence="1">
    <location>
        <begin position="8"/>
        <end position="56"/>
    </location>
</feature>
<evidence type="ECO:0000259" key="2">
    <source>
        <dbReference type="Pfam" id="PF13280"/>
    </source>
</evidence>
<dbReference type="InterPro" id="IPR051534">
    <property type="entry name" value="CBASS_pafABC_assoc_protein"/>
</dbReference>
<dbReference type="EMBL" id="JARTLD010000003">
    <property type="protein sequence ID" value="MED5015977.1"/>
    <property type="molecule type" value="Genomic_DNA"/>
</dbReference>
<evidence type="ECO:0000313" key="3">
    <source>
        <dbReference type="EMBL" id="MED5015977.1"/>
    </source>
</evidence>